<proteinExistence type="predicted"/>
<dbReference type="AlphaFoldDB" id="A0A4C1TEA9"/>
<feature type="compositionally biased region" description="Low complexity" evidence="1">
    <location>
        <begin position="74"/>
        <end position="91"/>
    </location>
</feature>
<comment type="caution">
    <text evidence="2">The sequence shown here is derived from an EMBL/GenBank/DDBJ whole genome shotgun (WGS) entry which is preliminary data.</text>
</comment>
<evidence type="ECO:0000256" key="1">
    <source>
        <dbReference type="SAM" id="MobiDB-lite"/>
    </source>
</evidence>
<name>A0A4C1TEA9_EUMVA</name>
<reference evidence="2 3" key="1">
    <citation type="journal article" date="2019" name="Commun. Biol.">
        <title>The bagworm genome reveals a unique fibroin gene that provides high tensile strength.</title>
        <authorList>
            <person name="Kono N."/>
            <person name="Nakamura H."/>
            <person name="Ohtoshi R."/>
            <person name="Tomita M."/>
            <person name="Numata K."/>
            <person name="Arakawa K."/>
        </authorList>
    </citation>
    <scope>NUCLEOTIDE SEQUENCE [LARGE SCALE GENOMIC DNA]</scope>
</reference>
<dbReference type="EMBL" id="BGZK01009478">
    <property type="protein sequence ID" value="GBP12445.1"/>
    <property type="molecule type" value="Genomic_DNA"/>
</dbReference>
<evidence type="ECO:0000313" key="2">
    <source>
        <dbReference type="EMBL" id="GBP12445.1"/>
    </source>
</evidence>
<keyword evidence="3" id="KW-1185">Reference proteome</keyword>
<accession>A0A4C1TEA9</accession>
<organism evidence="2 3">
    <name type="scientific">Eumeta variegata</name>
    <name type="common">Bagworm moth</name>
    <name type="synonym">Eumeta japonica</name>
    <dbReference type="NCBI Taxonomy" id="151549"/>
    <lineage>
        <taxon>Eukaryota</taxon>
        <taxon>Metazoa</taxon>
        <taxon>Ecdysozoa</taxon>
        <taxon>Arthropoda</taxon>
        <taxon>Hexapoda</taxon>
        <taxon>Insecta</taxon>
        <taxon>Pterygota</taxon>
        <taxon>Neoptera</taxon>
        <taxon>Endopterygota</taxon>
        <taxon>Lepidoptera</taxon>
        <taxon>Glossata</taxon>
        <taxon>Ditrysia</taxon>
        <taxon>Tineoidea</taxon>
        <taxon>Psychidae</taxon>
        <taxon>Oiketicinae</taxon>
        <taxon>Eumeta</taxon>
    </lineage>
</organism>
<feature type="compositionally biased region" description="Acidic residues" evidence="1">
    <location>
        <begin position="16"/>
        <end position="35"/>
    </location>
</feature>
<gene>
    <name evidence="2" type="ORF">EVAR_72642_1</name>
</gene>
<evidence type="ECO:0000313" key="3">
    <source>
        <dbReference type="Proteomes" id="UP000299102"/>
    </source>
</evidence>
<sequence>MQAKAKAAPVPPLNLEELDDEVESSIDETRDEEEATSSNDTKPNFMQKSRTLVESLVSSSSNTDCTSPTSTGDTNTPNSLSNFSSNNSSRSHSTKTKTEKPLLGMRKLKF</sequence>
<dbReference type="Proteomes" id="UP000299102">
    <property type="component" value="Unassembled WGS sequence"/>
</dbReference>
<feature type="compositionally biased region" description="Polar residues" evidence="1">
    <location>
        <begin position="36"/>
        <end position="73"/>
    </location>
</feature>
<feature type="region of interest" description="Disordered" evidence="1">
    <location>
        <begin position="1"/>
        <end position="110"/>
    </location>
</feature>
<protein>
    <submittedName>
        <fullName evidence="2">Uncharacterized protein</fullName>
    </submittedName>
</protein>